<evidence type="ECO:0000313" key="3">
    <source>
        <dbReference type="Proteomes" id="UP001174691"/>
    </source>
</evidence>
<gene>
    <name evidence="2" type="ORF">NKR19_g7364</name>
</gene>
<sequence length="170" mass="18775">MMRNTLSILQKTYDECYMRCSTAVYYESQGNEPEAMRCWKAALEQIYDHNANKIPRDHVARTQTERALVESLRQLELQCKERIDLLEALRISRQEDVVQRGSSLSGGNPTISADSSDQDRGKGYIGGAPIAEATAATFDGTATRATSQAVPVSQSRAPGASHHEDNASWP</sequence>
<evidence type="ECO:0000313" key="2">
    <source>
        <dbReference type="EMBL" id="KAJ9141997.1"/>
    </source>
</evidence>
<accession>A0AA38R876</accession>
<keyword evidence="3" id="KW-1185">Reference proteome</keyword>
<feature type="region of interest" description="Disordered" evidence="1">
    <location>
        <begin position="142"/>
        <end position="170"/>
    </location>
</feature>
<protein>
    <submittedName>
        <fullName evidence="2">Uncharacterized protein</fullName>
    </submittedName>
</protein>
<proteinExistence type="predicted"/>
<feature type="compositionally biased region" description="Basic and acidic residues" evidence="1">
    <location>
        <begin position="161"/>
        <end position="170"/>
    </location>
</feature>
<feature type="region of interest" description="Disordered" evidence="1">
    <location>
        <begin position="97"/>
        <end position="126"/>
    </location>
</feature>
<reference evidence="2" key="1">
    <citation type="submission" date="2022-07" db="EMBL/GenBank/DDBJ databases">
        <title>Fungi with potential for degradation of polypropylene.</title>
        <authorList>
            <person name="Gostincar C."/>
        </authorList>
    </citation>
    <scope>NUCLEOTIDE SEQUENCE</scope>
    <source>
        <strain evidence="2">EXF-13287</strain>
    </source>
</reference>
<dbReference type="Proteomes" id="UP001174691">
    <property type="component" value="Unassembled WGS sequence"/>
</dbReference>
<feature type="compositionally biased region" description="Polar residues" evidence="1">
    <location>
        <begin position="100"/>
        <end position="115"/>
    </location>
</feature>
<feature type="compositionally biased region" description="Polar residues" evidence="1">
    <location>
        <begin position="143"/>
        <end position="156"/>
    </location>
</feature>
<comment type="caution">
    <text evidence="2">The sequence shown here is derived from an EMBL/GenBank/DDBJ whole genome shotgun (WGS) entry which is preliminary data.</text>
</comment>
<name>A0AA38R876_9PEZI</name>
<organism evidence="2 3">
    <name type="scientific">Coniochaeta hoffmannii</name>
    <dbReference type="NCBI Taxonomy" id="91930"/>
    <lineage>
        <taxon>Eukaryota</taxon>
        <taxon>Fungi</taxon>
        <taxon>Dikarya</taxon>
        <taxon>Ascomycota</taxon>
        <taxon>Pezizomycotina</taxon>
        <taxon>Sordariomycetes</taxon>
        <taxon>Sordariomycetidae</taxon>
        <taxon>Coniochaetales</taxon>
        <taxon>Coniochaetaceae</taxon>
        <taxon>Coniochaeta</taxon>
    </lineage>
</organism>
<dbReference type="EMBL" id="JANBVN010000127">
    <property type="protein sequence ID" value="KAJ9141997.1"/>
    <property type="molecule type" value="Genomic_DNA"/>
</dbReference>
<evidence type="ECO:0000256" key="1">
    <source>
        <dbReference type="SAM" id="MobiDB-lite"/>
    </source>
</evidence>
<dbReference type="AlphaFoldDB" id="A0AA38R876"/>